<comment type="similarity">
    <text evidence="1">Belongs to the ABC transporter superfamily.</text>
</comment>
<evidence type="ECO:0000256" key="3">
    <source>
        <dbReference type="ARBA" id="ARBA00022741"/>
    </source>
</evidence>
<evidence type="ECO:0000256" key="2">
    <source>
        <dbReference type="ARBA" id="ARBA00022448"/>
    </source>
</evidence>
<dbReference type="InterPro" id="IPR005895">
    <property type="entry name" value="ABC_transptr_haem_export_CcmA"/>
</dbReference>
<keyword evidence="2" id="KW-0813">Transport</keyword>
<dbReference type="Pfam" id="PF00005">
    <property type="entry name" value="ABC_tran"/>
    <property type="match status" value="1"/>
</dbReference>
<protein>
    <recommendedName>
        <fullName evidence="6">ABC transporter domain-containing protein</fullName>
    </recommendedName>
</protein>
<dbReference type="GO" id="GO:0005524">
    <property type="term" value="F:ATP binding"/>
    <property type="evidence" value="ECO:0007669"/>
    <property type="project" value="UniProtKB-KW"/>
</dbReference>
<evidence type="ECO:0000259" key="6">
    <source>
        <dbReference type="PROSITE" id="PS50893"/>
    </source>
</evidence>
<dbReference type="InterPro" id="IPR003439">
    <property type="entry name" value="ABC_transporter-like_ATP-bd"/>
</dbReference>
<keyword evidence="5" id="KW-0067">ATP-binding</keyword>
<keyword evidence="4" id="KW-0201">Cytochrome c-type biogenesis</keyword>
<dbReference type="PANTHER" id="PTHR42711">
    <property type="entry name" value="ABC TRANSPORTER ATP-BINDING PROTEIN"/>
    <property type="match status" value="1"/>
</dbReference>
<name>A0A0F9JH86_9ZZZZ</name>
<dbReference type="Gene3D" id="3.40.50.300">
    <property type="entry name" value="P-loop containing nucleotide triphosphate hydrolases"/>
    <property type="match status" value="1"/>
</dbReference>
<proteinExistence type="inferred from homology"/>
<dbReference type="PANTHER" id="PTHR42711:SF5">
    <property type="entry name" value="ABC TRANSPORTER ATP-BINDING PROTEIN NATA"/>
    <property type="match status" value="1"/>
</dbReference>
<dbReference type="SMART" id="SM00382">
    <property type="entry name" value="AAA"/>
    <property type="match status" value="1"/>
</dbReference>
<gene>
    <name evidence="7" type="ORF">LCGC14_1757200</name>
</gene>
<dbReference type="EMBL" id="LAZR01016293">
    <property type="protein sequence ID" value="KKM05131.1"/>
    <property type="molecule type" value="Genomic_DNA"/>
</dbReference>
<dbReference type="PROSITE" id="PS50893">
    <property type="entry name" value="ABC_TRANSPORTER_2"/>
    <property type="match status" value="1"/>
</dbReference>
<dbReference type="InterPro" id="IPR050763">
    <property type="entry name" value="ABC_transporter_ATP-binding"/>
</dbReference>
<dbReference type="SUPFAM" id="SSF52540">
    <property type="entry name" value="P-loop containing nucleoside triphosphate hydrolases"/>
    <property type="match status" value="1"/>
</dbReference>
<dbReference type="GO" id="GO:0022857">
    <property type="term" value="F:transmembrane transporter activity"/>
    <property type="evidence" value="ECO:0007669"/>
    <property type="project" value="InterPro"/>
</dbReference>
<dbReference type="AlphaFoldDB" id="A0A0F9JH86"/>
<organism evidence="7">
    <name type="scientific">marine sediment metagenome</name>
    <dbReference type="NCBI Taxonomy" id="412755"/>
    <lineage>
        <taxon>unclassified sequences</taxon>
        <taxon>metagenomes</taxon>
        <taxon>ecological metagenomes</taxon>
    </lineage>
</organism>
<dbReference type="InterPro" id="IPR003593">
    <property type="entry name" value="AAA+_ATPase"/>
</dbReference>
<accession>A0A0F9JH86</accession>
<evidence type="ECO:0000256" key="4">
    <source>
        <dbReference type="ARBA" id="ARBA00022748"/>
    </source>
</evidence>
<keyword evidence="3" id="KW-0547">Nucleotide-binding</keyword>
<comment type="caution">
    <text evidence="7">The sequence shown here is derived from an EMBL/GenBank/DDBJ whole genome shotgun (WGS) entry which is preliminary data.</text>
</comment>
<reference evidence="7" key="1">
    <citation type="journal article" date="2015" name="Nature">
        <title>Complex archaea that bridge the gap between prokaryotes and eukaryotes.</title>
        <authorList>
            <person name="Spang A."/>
            <person name="Saw J.H."/>
            <person name="Jorgensen S.L."/>
            <person name="Zaremba-Niedzwiedzka K."/>
            <person name="Martijn J."/>
            <person name="Lind A.E."/>
            <person name="van Eijk R."/>
            <person name="Schleper C."/>
            <person name="Guy L."/>
            <person name="Ettema T.J."/>
        </authorList>
    </citation>
    <scope>NUCLEOTIDE SEQUENCE</scope>
</reference>
<evidence type="ECO:0000256" key="5">
    <source>
        <dbReference type="ARBA" id="ARBA00022840"/>
    </source>
</evidence>
<evidence type="ECO:0000313" key="7">
    <source>
        <dbReference type="EMBL" id="KKM05131.1"/>
    </source>
</evidence>
<dbReference type="InterPro" id="IPR027417">
    <property type="entry name" value="P-loop_NTPase"/>
</dbReference>
<feature type="domain" description="ABC transporter" evidence="6">
    <location>
        <begin position="10"/>
        <end position="238"/>
    </location>
</feature>
<sequence length="243" mass="26901">MNEGKAGAFIRSEGLTKSFGHIRALRGVDLTVRAGESWLILGPNGAGKTTLMGILSLLLKPTEGELSINGKKDAESETALRQEIGVISHETFLYGDLTAQENLIFYGKLYGIADCKGSAVDMIKEVGLEDWAHERVRNYSRGMQQRLAIARAMLHRPSILLLDEPYTGLDQHGVLNFQNMLNRYHTDERITIMTSHNLSAGFEKCTHLAILAGGKIVFSNPMGELNSGDLKAIYFNYVEKTDR</sequence>
<dbReference type="NCBIfam" id="TIGR01189">
    <property type="entry name" value="ccmA"/>
    <property type="match status" value="1"/>
</dbReference>
<dbReference type="GO" id="GO:0016887">
    <property type="term" value="F:ATP hydrolysis activity"/>
    <property type="evidence" value="ECO:0007669"/>
    <property type="project" value="InterPro"/>
</dbReference>
<dbReference type="GO" id="GO:0017004">
    <property type="term" value="P:cytochrome complex assembly"/>
    <property type="evidence" value="ECO:0007669"/>
    <property type="project" value="UniProtKB-KW"/>
</dbReference>
<evidence type="ECO:0000256" key="1">
    <source>
        <dbReference type="ARBA" id="ARBA00005417"/>
    </source>
</evidence>